<keyword evidence="4" id="KW-0804">Transcription</keyword>
<dbReference type="EMBL" id="MCGQ01000058">
    <property type="protein sequence ID" value="OXY87998.1"/>
    <property type="molecule type" value="Genomic_DNA"/>
</dbReference>
<name>A0A233RX91_STRDA</name>
<dbReference type="Pfam" id="PF00126">
    <property type="entry name" value="HTH_1"/>
    <property type="match status" value="1"/>
</dbReference>
<evidence type="ECO:0000313" key="7">
    <source>
        <dbReference type="Proteomes" id="UP000215483"/>
    </source>
</evidence>
<dbReference type="PANTHER" id="PTHR30346">
    <property type="entry name" value="TRANSCRIPTIONAL DUAL REGULATOR HCAR-RELATED"/>
    <property type="match status" value="1"/>
</dbReference>
<evidence type="ECO:0000256" key="1">
    <source>
        <dbReference type="ARBA" id="ARBA00009437"/>
    </source>
</evidence>
<evidence type="ECO:0000256" key="3">
    <source>
        <dbReference type="ARBA" id="ARBA00023125"/>
    </source>
</evidence>
<keyword evidence="7" id="KW-1185">Reference proteome</keyword>
<dbReference type="Gene3D" id="1.10.10.10">
    <property type="entry name" value="Winged helix-like DNA-binding domain superfamily/Winged helix DNA-binding domain"/>
    <property type="match status" value="1"/>
</dbReference>
<dbReference type="InterPro" id="IPR036388">
    <property type="entry name" value="WH-like_DNA-bd_sf"/>
</dbReference>
<organism evidence="6 7">
    <name type="scientific">Streptomyces diastatochromogenes</name>
    <dbReference type="NCBI Taxonomy" id="42236"/>
    <lineage>
        <taxon>Bacteria</taxon>
        <taxon>Bacillati</taxon>
        <taxon>Actinomycetota</taxon>
        <taxon>Actinomycetes</taxon>
        <taxon>Kitasatosporales</taxon>
        <taxon>Streptomycetaceae</taxon>
        <taxon>Streptomyces</taxon>
    </lineage>
</organism>
<dbReference type="RefSeq" id="WP_094222434.1">
    <property type="nucleotide sequence ID" value="NZ_MCGQ01000058.1"/>
</dbReference>
<dbReference type="Pfam" id="PF03466">
    <property type="entry name" value="LysR_substrate"/>
    <property type="match status" value="1"/>
</dbReference>
<accession>A0A233RX91</accession>
<feature type="domain" description="HTH lysR-type" evidence="5">
    <location>
        <begin position="1"/>
        <end position="59"/>
    </location>
</feature>
<evidence type="ECO:0000313" key="6">
    <source>
        <dbReference type="EMBL" id="OXY87998.1"/>
    </source>
</evidence>
<dbReference type="SUPFAM" id="SSF53850">
    <property type="entry name" value="Periplasmic binding protein-like II"/>
    <property type="match status" value="1"/>
</dbReference>
<comment type="similarity">
    <text evidence="1">Belongs to the LysR transcriptional regulatory family.</text>
</comment>
<dbReference type="InterPro" id="IPR036390">
    <property type="entry name" value="WH_DNA-bd_sf"/>
</dbReference>
<sequence length="300" mass="31767">MDATLRQLGVFVAIADNEGFGAAAAALGMSQSSVSHSLASLERVVQGALVQRATPVRPTPLGEVLLPHARATLAAARAFHAAAAAHKSTGVAGAIGLAVPPTAARGLLPGLLRLWHEHLPHVEITVFEGLDEETEQWLESGTVDVAVLIDPDPLPRGALHLATDAYEAVVRSDHPLAGEEFIELADLLEDPLLATTSGCETQVKHLHAMTGLTYRPTQRIRELTTLLCMVEAGLGVGIIPSLAASMLSETLTLVPLRPHLERRLVLTGPSGRPWHPNVTVIRDLCEKRPAGLSAPATGRR</sequence>
<dbReference type="GO" id="GO:0032993">
    <property type="term" value="C:protein-DNA complex"/>
    <property type="evidence" value="ECO:0007669"/>
    <property type="project" value="TreeGrafter"/>
</dbReference>
<dbReference type="InterPro" id="IPR000847">
    <property type="entry name" value="LysR_HTH_N"/>
</dbReference>
<protein>
    <submittedName>
        <fullName evidence="6">Transcriptional regulator</fullName>
    </submittedName>
</protein>
<dbReference type="CDD" id="cd05466">
    <property type="entry name" value="PBP2_LTTR_substrate"/>
    <property type="match status" value="1"/>
</dbReference>
<dbReference type="Gene3D" id="3.40.190.10">
    <property type="entry name" value="Periplasmic binding protein-like II"/>
    <property type="match status" value="2"/>
</dbReference>
<dbReference type="OrthoDB" id="3461141at2"/>
<keyword evidence="2" id="KW-0805">Transcription regulation</keyword>
<gene>
    <name evidence="6" type="ORF">BEK98_42870</name>
</gene>
<dbReference type="PANTHER" id="PTHR30346:SF29">
    <property type="entry name" value="LYSR SUBSTRATE-BINDING"/>
    <property type="match status" value="1"/>
</dbReference>
<evidence type="ECO:0000256" key="4">
    <source>
        <dbReference type="ARBA" id="ARBA00023163"/>
    </source>
</evidence>
<dbReference type="GO" id="GO:0003700">
    <property type="term" value="F:DNA-binding transcription factor activity"/>
    <property type="evidence" value="ECO:0007669"/>
    <property type="project" value="InterPro"/>
</dbReference>
<dbReference type="SUPFAM" id="SSF46785">
    <property type="entry name" value="Winged helix' DNA-binding domain"/>
    <property type="match status" value="1"/>
</dbReference>
<proteinExistence type="inferred from homology"/>
<dbReference type="AlphaFoldDB" id="A0A233RX91"/>
<keyword evidence="3" id="KW-0238">DNA-binding</keyword>
<dbReference type="GO" id="GO:0003677">
    <property type="term" value="F:DNA binding"/>
    <property type="evidence" value="ECO:0007669"/>
    <property type="project" value="UniProtKB-KW"/>
</dbReference>
<reference evidence="6 7" key="1">
    <citation type="submission" date="2016-07" db="EMBL/GenBank/DDBJ databases">
        <title>Draft genome of Streptomyces diastatochromogenes.</title>
        <authorList>
            <person name="Podduturi R."/>
            <person name="Lukassen M.B."/>
            <person name="Clausen N."/>
            <person name="Nielsen J.L."/>
            <person name="Jorgensen N.O."/>
        </authorList>
    </citation>
    <scope>NUCLEOTIDE SEQUENCE [LARGE SCALE GENOMIC DNA]</scope>
    <source>
        <strain evidence="6 7">DSM 40608</strain>
    </source>
</reference>
<evidence type="ECO:0000259" key="5">
    <source>
        <dbReference type="PROSITE" id="PS50931"/>
    </source>
</evidence>
<dbReference type="Proteomes" id="UP000215483">
    <property type="component" value="Unassembled WGS sequence"/>
</dbReference>
<comment type="caution">
    <text evidence="6">The sequence shown here is derived from an EMBL/GenBank/DDBJ whole genome shotgun (WGS) entry which is preliminary data.</text>
</comment>
<dbReference type="InterPro" id="IPR005119">
    <property type="entry name" value="LysR_subst-bd"/>
</dbReference>
<evidence type="ECO:0000256" key="2">
    <source>
        <dbReference type="ARBA" id="ARBA00023015"/>
    </source>
</evidence>
<dbReference type="PROSITE" id="PS50931">
    <property type="entry name" value="HTH_LYSR"/>
    <property type="match status" value="1"/>
</dbReference>